<dbReference type="RefSeq" id="WP_048048196.1">
    <property type="nucleotide sequence ID" value="NZ_JJOS01000012.1"/>
</dbReference>
<keyword evidence="4" id="KW-1185">Reference proteome</keyword>
<dbReference type="Proteomes" id="UP000034152">
    <property type="component" value="Unassembled WGS sequence"/>
</dbReference>
<organism evidence="1 4">
    <name type="scientific">Methanosarcina mazei</name>
    <name type="common">Methanosarcina frisia</name>
    <dbReference type="NCBI Taxonomy" id="2209"/>
    <lineage>
        <taxon>Archaea</taxon>
        <taxon>Methanobacteriati</taxon>
        <taxon>Methanobacteriota</taxon>
        <taxon>Stenosarchaea group</taxon>
        <taxon>Methanomicrobia</taxon>
        <taxon>Methanosarcinales</taxon>
        <taxon>Methanosarcinaceae</taxon>
        <taxon>Methanosarcina</taxon>
    </lineage>
</organism>
<comment type="caution">
    <text evidence="1">The sequence shown here is derived from an EMBL/GenBank/DDBJ whole genome shotgun (WGS) entry which is preliminary data.</text>
</comment>
<dbReference type="AlphaFoldDB" id="A0A0F8BQA6"/>
<protein>
    <submittedName>
        <fullName evidence="1">Uncharacterized protein</fullName>
    </submittedName>
</protein>
<dbReference type="EMBL" id="JJQU01000093">
    <property type="protein sequence ID" value="KKH86889.1"/>
    <property type="molecule type" value="Genomic_DNA"/>
</dbReference>
<evidence type="ECO:0000313" key="2">
    <source>
        <dbReference type="EMBL" id="KKH86889.1"/>
    </source>
</evidence>
<dbReference type="PATRIC" id="fig|2209.56.peg.1547"/>
<sequence>MVTTPLQLQPTSILEWDAEDEVAGVLAYETLVKASDTESKEMLDAMRLELPRVIDHVKLLKYAKERQTPLDLAISSDRERYDFYLIELPLNILVPNQRLVRLRLQLELEASGQKTEQVIAYDLFPNDQIDLKEIMTGEVNLDVSKALGFCLVATGAGAALAPLTEVFGLKLTLPFKWTSQYTRVQTSDRMSNPVEWYVTDNSIQNGFTGHVIIRAPKRSPIQVAATLVGEVRRAGLQGKVLKAQYVSETRIYALKN</sequence>
<dbReference type="Proteomes" id="UP000034578">
    <property type="component" value="Unassembled WGS sequence"/>
</dbReference>
<name>A0A0F8BQA6_METMZ</name>
<dbReference type="EMBL" id="JJOS01000012">
    <property type="protein sequence ID" value="KKG06147.1"/>
    <property type="molecule type" value="Genomic_DNA"/>
</dbReference>
<reference evidence="3 4" key="1">
    <citation type="journal article" date="2015" name="ISME J.">
        <title>Genomic and phenotypic differentiation among Methanosarcina mazei populations from Columbia River sediment.</title>
        <authorList>
            <person name="Youngblut N.D."/>
            <person name="Wirth J.S."/>
            <person name="Henriksen J.R."/>
            <person name="Smith M."/>
            <person name="Simon H."/>
            <person name="Metcalf W.W."/>
            <person name="Whitaker R.J."/>
        </authorList>
    </citation>
    <scope>NUCLEOTIDE SEQUENCE [LARGE SCALE GENOMIC DNA]</scope>
    <source>
        <strain evidence="2 3">1.H.M.2.1</strain>
        <strain evidence="1 4">2.F.A.2.4</strain>
    </source>
</reference>
<proteinExistence type="predicted"/>
<gene>
    <name evidence="1" type="ORF">DU47_12885</name>
    <name evidence="2" type="ORF">DU80_07100</name>
</gene>
<evidence type="ECO:0000313" key="4">
    <source>
        <dbReference type="Proteomes" id="UP000034578"/>
    </source>
</evidence>
<evidence type="ECO:0000313" key="3">
    <source>
        <dbReference type="Proteomes" id="UP000034152"/>
    </source>
</evidence>
<evidence type="ECO:0000313" key="1">
    <source>
        <dbReference type="EMBL" id="KKG06147.1"/>
    </source>
</evidence>
<accession>A0A0F8BQA6</accession>